<feature type="transmembrane region" description="Helical" evidence="1">
    <location>
        <begin position="12"/>
        <end position="41"/>
    </location>
</feature>
<evidence type="ECO:0000313" key="3">
    <source>
        <dbReference type="EMBL" id="SNR73776.1"/>
    </source>
</evidence>
<gene>
    <name evidence="3" type="ORF">SAMN06269173_10639</name>
</gene>
<dbReference type="PANTHER" id="PTHR43592:SF15">
    <property type="entry name" value="CAAX AMINO TERMINAL PROTEASE FAMILY PROTEIN"/>
    <property type="match status" value="1"/>
</dbReference>
<dbReference type="GO" id="GO:0004175">
    <property type="term" value="F:endopeptidase activity"/>
    <property type="evidence" value="ECO:0007669"/>
    <property type="project" value="UniProtKB-ARBA"/>
</dbReference>
<proteinExistence type="predicted"/>
<sequence length="347" mass="38375">MKGFVSSRLHPLLTLLLLVGLVFAGWCVGLLLTFAVCQFAYEINMLEVQRIMTQPATSPYGWAIIMLVQGATAYLGFVGGGLLLPTLQGASLSSYFFPRRRIPVGWLLGAMVLVLASLPLMTAIMEWNTNLHLPSFLTEWETEARATEARLQELTRFLTRFTTTGRFIIALVVIAAGAAIGEELIFRGVVQRQLTRLSGSPEAAIWLTALLFSAIHFQVLGFFPRFILGLVFGYLYLWSGNILVPMAAHFTQNAFQLVLLYNQQRQWTSTDFDPDSTESMAWYWVVASLVLCASLLWSLRRRMLAYPIAEEPTEMHTLSSGGVAAATAHAASGGRTLNHHGVDATKL</sequence>
<feature type="transmembrane region" description="Helical" evidence="1">
    <location>
        <begin position="167"/>
        <end position="186"/>
    </location>
</feature>
<keyword evidence="1" id="KW-1133">Transmembrane helix</keyword>
<feature type="transmembrane region" description="Helical" evidence="1">
    <location>
        <begin position="207"/>
        <end position="237"/>
    </location>
</feature>
<feature type="transmembrane region" description="Helical" evidence="1">
    <location>
        <begin position="104"/>
        <end position="125"/>
    </location>
</feature>
<dbReference type="InterPro" id="IPR003675">
    <property type="entry name" value="Rce1/LyrA-like_dom"/>
</dbReference>
<evidence type="ECO:0000313" key="4">
    <source>
        <dbReference type="Proteomes" id="UP000198310"/>
    </source>
</evidence>
<protein>
    <recommendedName>
        <fullName evidence="2">CAAX prenyl protease 2/Lysostaphin resistance protein A-like domain-containing protein</fullName>
    </recommendedName>
</protein>
<feature type="transmembrane region" description="Helical" evidence="1">
    <location>
        <begin position="281"/>
        <end position="299"/>
    </location>
</feature>
<accession>A0A238YR63</accession>
<dbReference type="PANTHER" id="PTHR43592">
    <property type="entry name" value="CAAX AMINO TERMINAL PROTEASE"/>
    <property type="match status" value="1"/>
</dbReference>
<dbReference type="Pfam" id="PF02517">
    <property type="entry name" value="Rce1-like"/>
    <property type="match status" value="1"/>
</dbReference>
<feature type="domain" description="CAAX prenyl protease 2/Lysostaphin resistance protein A-like" evidence="2">
    <location>
        <begin position="167"/>
        <end position="255"/>
    </location>
</feature>
<keyword evidence="1" id="KW-0472">Membrane</keyword>
<dbReference type="GO" id="GO:0080120">
    <property type="term" value="P:CAAX-box protein maturation"/>
    <property type="evidence" value="ECO:0007669"/>
    <property type="project" value="UniProtKB-ARBA"/>
</dbReference>
<feature type="transmembrane region" description="Helical" evidence="1">
    <location>
        <begin position="61"/>
        <end position="84"/>
    </location>
</feature>
<name>A0A238YR63_9BACT</name>
<dbReference type="Proteomes" id="UP000198310">
    <property type="component" value="Unassembled WGS sequence"/>
</dbReference>
<organism evidence="3 4">
    <name type="scientific">Hymenobacter mucosus</name>
    <dbReference type="NCBI Taxonomy" id="1411120"/>
    <lineage>
        <taxon>Bacteria</taxon>
        <taxon>Pseudomonadati</taxon>
        <taxon>Bacteroidota</taxon>
        <taxon>Cytophagia</taxon>
        <taxon>Cytophagales</taxon>
        <taxon>Hymenobacteraceae</taxon>
        <taxon>Hymenobacter</taxon>
    </lineage>
</organism>
<dbReference type="AlphaFoldDB" id="A0A238YR63"/>
<evidence type="ECO:0000259" key="2">
    <source>
        <dbReference type="Pfam" id="PF02517"/>
    </source>
</evidence>
<dbReference type="RefSeq" id="WP_089333195.1">
    <property type="nucleotide sequence ID" value="NZ_FZNS01000006.1"/>
</dbReference>
<reference evidence="4" key="1">
    <citation type="submission" date="2017-06" db="EMBL/GenBank/DDBJ databases">
        <authorList>
            <person name="Varghese N."/>
            <person name="Submissions S."/>
        </authorList>
    </citation>
    <scope>NUCLEOTIDE SEQUENCE [LARGE SCALE GENOMIC DNA]</scope>
    <source>
        <strain evidence="4">DSM 28041</strain>
    </source>
</reference>
<dbReference type="EMBL" id="FZNS01000006">
    <property type="protein sequence ID" value="SNR73776.1"/>
    <property type="molecule type" value="Genomic_DNA"/>
</dbReference>
<evidence type="ECO:0000256" key="1">
    <source>
        <dbReference type="SAM" id="Phobius"/>
    </source>
</evidence>
<keyword evidence="1" id="KW-0812">Transmembrane</keyword>
<keyword evidence="4" id="KW-1185">Reference proteome</keyword>